<organism evidence="5 6">
    <name type="scientific">Plasmodium vivax India VII</name>
    <dbReference type="NCBI Taxonomy" id="1077284"/>
    <lineage>
        <taxon>Eukaryota</taxon>
        <taxon>Sar</taxon>
        <taxon>Alveolata</taxon>
        <taxon>Apicomplexa</taxon>
        <taxon>Aconoidasida</taxon>
        <taxon>Haemosporida</taxon>
        <taxon>Plasmodiidae</taxon>
        <taxon>Plasmodium</taxon>
        <taxon>Plasmodium (Plasmodium)</taxon>
    </lineage>
</organism>
<comment type="similarity">
    <text evidence="1">Belongs to the 5'-3' exonuclease family.</text>
</comment>
<feature type="chain" id="PRO_5005322618" evidence="3">
    <location>
        <begin position="23"/>
        <end position="975"/>
    </location>
</feature>
<feature type="region of interest" description="Disordered" evidence="2">
    <location>
        <begin position="61"/>
        <end position="87"/>
    </location>
</feature>
<protein>
    <submittedName>
        <fullName evidence="5">5'-3' exoribonuclease</fullName>
    </submittedName>
</protein>
<dbReference type="GO" id="GO:0005634">
    <property type="term" value="C:nucleus"/>
    <property type="evidence" value="ECO:0007669"/>
    <property type="project" value="TreeGrafter"/>
</dbReference>
<dbReference type="Gene3D" id="3.40.50.12390">
    <property type="match status" value="1"/>
</dbReference>
<dbReference type="Proteomes" id="UP000053562">
    <property type="component" value="Unassembled WGS sequence"/>
</dbReference>
<dbReference type="GO" id="GO:0004534">
    <property type="term" value="F:5'-3' RNA exonuclease activity"/>
    <property type="evidence" value="ECO:0007669"/>
    <property type="project" value="TreeGrafter"/>
</dbReference>
<keyword evidence="3" id="KW-0732">Signal</keyword>
<dbReference type="Pfam" id="PF03159">
    <property type="entry name" value="XRN_N"/>
    <property type="match status" value="2"/>
</dbReference>
<feature type="compositionally biased region" description="Polar residues" evidence="2">
    <location>
        <begin position="300"/>
        <end position="313"/>
    </location>
</feature>
<feature type="signal peptide" evidence="3">
    <location>
        <begin position="1"/>
        <end position="22"/>
    </location>
</feature>
<evidence type="ECO:0000256" key="2">
    <source>
        <dbReference type="SAM" id="MobiDB-lite"/>
    </source>
</evidence>
<evidence type="ECO:0000259" key="4">
    <source>
        <dbReference type="Pfam" id="PF03159"/>
    </source>
</evidence>
<dbReference type="OrthoDB" id="372487at2759"/>
<feature type="compositionally biased region" description="Basic and acidic residues" evidence="2">
    <location>
        <begin position="598"/>
        <end position="607"/>
    </location>
</feature>
<dbReference type="GO" id="GO:0000956">
    <property type="term" value="P:nuclear-transcribed mRNA catabolic process"/>
    <property type="evidence" value="ECO:0007669"/>
    <property type="project" value="TreeGrafter"/>
</dbReference>
<accession>A0A0J9SJ64</accession>
<reference evidence="5 6" key="1">
    <citation type="submission" date="2011-08" db="EMBL/GenBank/DDBJ databases">
        <title>The Genome Sequence of Plasmodium vivax India VII.</title>
        <authorList>
            <consortium name="The Broad Institute Genome Sequencing Platform"/>
            <consortium name="The Broad Institute Genome Sequencing Center for Infectious Disease"/>
            <person name="Neafsey D."/>
            <person name="Carlton J."/>
            <person name="Barnwell J."/>
            <person name="Collins W."/>
            <person name="Escalante A."/>
            <person name="Mullikin J."/>
            <person name="Saul A."/>
            <person name="Guigo R."/>
            <person name="Camara F."/>
            <person name="Young S.K."/>
            <person name="Zeng Q."/>
            <person name="Gargeya S."/>
            <person name="Fitzgerald M."/>
            <person name="Haas B."/>
            <person name="Abouelleil A."/>
            <person name="Alvarado L."/>
            <person name="Arachchi H.M."/>
            <person name="Berlin A."/>
            <person name="Brown A."/>
            <person name="Chapman S.B."/>
            <person name="Chen Z."/>
            <person name="Dunbar C."/>
            <person name="Freedman E."/>
            <person name="Gearin G."/>
            <person name="Gellesch M."/>
            <person name="Goldberg J."/>
            <person name="Griggs A."/>
            <person name="Gujja S."/>
            <person name="Heiman D."/>
            <person name="Howarth C."/>
            <person name="Larson L."/>
            <person name="Lui A."/>
            <person name="MacDonald P.J.P."/>
            <person name="Montmayeur A."/>
            <person name="Murphy C."/>
            <person name="Neiman D."/>
            <person name="Pearson M."/>
            <person name="Priest M."/>
            <person name="Roberts A."/>
            <person name="Saif S."/>
            <person name="Shea T."/>
            <person name="Shenoy N."/>
            <person name="Sisk P."/>
            <person name="Stolte C."/>
            <person name="Sykes S."/>
            <person name="Wortman J."/>
            <person name="Nusbaum C."/>
            <person name="Birren B."/>
        </authorList>
    </citation>
    <scope>NUCLEOTIDE SEQUENCE [LARGE SCALE GENOMIC DNA]</scope>
    <source>
        <strain evidence="5 6">India VII</strain>
    </source>
</reference>
<dbReference type="InterPro" id="IPR027073">
    <property type="entry name" value="5_3_exoribonuclease"/>
</dbReference>
<evidence type="ECO:0000256" key="3">
    <source>
        <dbReference type="SAM" id="SignalP"/>
    </source>
</evidence>
<dbReference type="AlphaFoldDB" id="A0A0J9SJ64"/>
<evidence type="ECO:0000256" key="1">
    <source>
        <dbReference type="ARBA" id="ARBA00038299"/>
    </source>
</evidence>
<feature type="domain" description="Xrn1 N-terminal" evidence="4">
    <location>
        <begin position="171"/>
        <end position="265"/>
    </location>
</feature>
<feature type="domain" description="Xrn1 N-terminal" evidence="4">
    <location>
        <begin position="23"/>
        <end position="164"/>
    </location>
</feature>
<feature type="region of interest" description="Disordered" evidence="2">
    <location>
        <begin position="294"/>
        <end position="324"/>
    </location>
</feature>
<dbReference type="EMBL" id="KQ234209">
    <property type="protein sequence ID" value="KMZ82082.1"/>
    <property type="molecule type" value="Genomic_DNA"/>
</dbReference>
<feature type="region of interest" description="Disordered" evidence="2">
    <location>
        <begin position="558"/>
        <end position="642"/>
    </location>
</feature>
<evidence type="ECO:0000313" key="5">
    <source>
        <dbReference type="EMBL" id="KMZ82082.1"/>
    </source>
</evidence>
<name>A0A0J9SJ64_PLAVI</name>
<dbReference type="PANTHER" id="PTHR12341">
    <property type="entry name" value="5'-&gt;3' EXORIBONUCLEASE"/>
    <property type="match status" value="1"/>
</dbReference>
<proteinExistence type="inferred from homology"/>
<dbReference type="PANTHER" id="PTHR12341:SF7">
    <property type="entry name" value="5'-3' EXORIBONUCLEASE 1"/>
    <property type="match status" value="1"/>
</dbReference>
<feature type="compositionally biased region" description="Gly residues" evidence="2">
    <location>
        <begin position="68"/>
        <end position="83"/>
    </location>
</feature>
<dbReference type="GO" id="GO:0003723">
    <property type="term" value="F:RNA binding"/>
    <property type="evidence" value="ECO:0007669"/>
    <property type="project" value="TreeGrafter"/>
</dbReference>
<evidence type="ECO:0000313" key="6">
    <source>
        <dbReference type="Proteomes" id="UP000053562"/>
    </source>
</evidence>
<sequence length="975" mass="109293">MPRHLLIKGAVLLAALAWLSSAGIPGLHKWVIQNFPSCVKVVERNSLLDVTHLGGNFARGRKNKKKGGGAAGGGAGGAAGGGTHWKKGPTKIGRVDNLLFDMNQLLHKANVQFVNDEQYFCKLSYLISNVLRKFQPQKNIVFAIDGICPFSKLKLQIKRRAKGKNLQGGDNSNDITCGSPFIQKVSSFLRNFVAHLTSLSKYEHVKVYVSTDKEVGEGELKLMNWMQNYVGGGSSSLGASRKADESFVIVGADADLLLQCLALKGVQNVCVYTYQTFLVDVGAWGRRKKEDHLAGEGSHVGSSSPNGKATPNGESHHGGGPTHKWRKKKIKVLYNLNTFTNLFRMKYPRAIDQIRRDMLILFILKGNDYLPKIREGNFSTFFEAYFNMLDVEMGIEESGRSPYGGLLTEGYALNGPQFVKYLTHVHRLVSLPRCYLQRFRERTDGGSKMDEIKTDEEGRDVCKANASYLPLSLLNELISQRKINKNDLHIQVQKEEGSDLFRCTLTQCYGDGRTSTYCGSSRRKKIAMHLASHDYLESEFPACMRLVDSGLLRKIVQGGEQRGVTPDGNFNEERESPLEGRNGTVQGGEQRGVTPHGNLKDERESPPERANGTMQGKAQRGDAPSAKEPPSNPPVEEQHSKTELRLKAFYVQNCGGEKNYQEEMSSCENYLQGVHWLVQMYTQTCCLNFNFFYRYAASPSLLGLYCFLSGGGTREERRTDREAQQHSGRAANQLTLIETSNRSNAETDILQNINLNVFRNNQEYHSFINFCVGRYRQGVVPSEEQGAKGEPPRQAPQKGYFQNIYDILFSRNANVVMSSIQKLNEQLKGNLHRRKQIVRYYWDVYASRMGKCCKVIFHKGKKIYVAKLALFRIAFQNGDLRDGTSADGGEATTRGVNISNRMGRTRISSGEVKTEDRSFLYDGVNQSRKTQKRGFCTRAMSAYPAEGDPSVRGTPRKVTRVIHVKRARRTNVVFR</sequence>
<gene>
    <name evidence="5" type="ORF">PVIIG_04970</name>
</gene>
<dbReference type="InterPro" id="IPR004859">
    <property type="entry name" value="Xrn1_N"/>
</dbReference>